<dbReference type="InterPro" id="IPR014030">
    <property type="entry name" value="Ketoacyl_synth_N"/>
</dbReference>
<sequence length="459" mass="49319">MTDQDRGRDQDQDVVITGMGVVTPNAGSVESFWEANLTGRSGLSYERRMDLSQLPCGWVAGIIPDGIKKSVEERAGVPGRSWTDMLLHATVDEALRDARVEGPLDRPAGLLWSRVSPGPSGTFPEDYVAYMKTVAARYKELGDDRAATLERLRAERAERTDRSTTEPSESTTFPHSVAQRLGTPLITMGLEATCAGGLRAIAEAARLLRTGRIGLAVVAASVSRNTHYVLSQYGQLMALSRWKGAAEQASMPFDSRRSGMVINESSAALVLETAEHARRRGVDTVHAVVEGWGLAVDISHVTAPRIDTVERVVRGALAHAGVSPDDIDTVNAHGTSTRLNDITEARALHRVFGKRMKEIDVCAVKSLTGHGSAASGVVESTVAALTLCRGVVPPVVTCTEPDPKCDVKTSLRPVERPVDTVLKNSFGFGGQYASMVFRRPPNPRRAPATSGSEHVGAEH</sequence>
<dbReference type="SUPFAM" id="SSF53901">
    <property type="entry name" value="Thiolase-like"/>
    <property type="match status" value="2"/>
</dbReference>
<dbReference type="PANTHER" id="PTHR11712:SF336">
    <property type="entry name" value="3-OXOACYL-[ACYL-CARRIER-PROTEIN] SYNTHASE, MITOCHONDRIAL"/>
    <property type="match status" value="1"/>
</dbReference>
<name>A0AAU1ZWS5_9ACTN</name>
<evidence type="ECO:0000313" key="6">
    <source>
        <dbReference type="EMBL" id="WTT16432.1"/>
    </source>
</evidence>
<dbReference type="Gene3D" id="3.40.47.10">
    <property type="match status" value="1"/>
</dbReference>
<organism evidence="6">
    <name type="scientific">Streptomyces sp. NBC_00093</name>
    <dbReference type="NCBI Taxonomy" id="2975649"/>
    <lineage>
        <taxon>Bacteria</taxon>
        <taxon>Bacillati</taxon>
        <taxon>Actinomycetota</taxon>
        <taxon>Actinomycetes</taxon>
        <taxon>Kitasatosporales</taxon>
        <taxon>Streptomycetaceae</taxon>
        <taxon>Streptomyces</taxon>
    </lineage>
</organism>
<reference evidence="6" key="1">
    <citation type="submission" date="2022-10" db="EMBL/GenBank/DDBJ databases">
        <title>The complete genomes of actinobacterial strains from the NBC collection.</title>
        <authorList>
            <person name="Joergensen T.S."/>
            <person name="Alvarez Arevalo M."/>
            <person name="Sterndorff E.B."/>
            <person name="Faurdal D."/>
            <person name="Vuksanovic O."/>
            <person name="Mourched A.-S."/>
            <person name="Charusanti P."/>
            <person name="Shaw S."/>
            <person name="Blin K."/>
            <person name="Weber T."/>
        </authorList>
    </citation>
    <scope>NUCLEOTIDE SEQUENCE</scope>
    <source>
        <strain evidence="6">NBC_00093</strain>
    </source>
</reference>
<dbReference type="SMART" id="SM00825">
    <property type="entry name" value="PKS_KS"/>
    <property type="match status" value="1"/>
</dbReference>
<protein>
    <submittedName>
        <fullName evidence="6">Beta-ketoacyl-[acyl-carrier-protein] synthase family protein</fullName>
    </submittedName>
</protein>
<feature type="domain" description="Ketosynthase family 3 (KS3)" evidence="5">
    <location>
        <begin position="11"/>
        <end position="439"/>
    </location>
</feature>
<evidence type="ECO:0000256" key="1">
    <source>
        <dbReference type="ARBA" id="ARBA00008467"/>
    </source>
</evidence>
<dbReference type="Pfam" id="PF00109">
    <property type="entry name" value="ketoacyl-synt"/>
    <property type="match status" value="1"/>
</dbReference>
<feature type="region of interest" description="Disordered" evidence="4">
    <location>
        <begin position="437"/>
        <end position="459"/>
    </location>
</feature>
<gene>
    <name evidence="6" type="ORF">OHA22_13320</name>
</gene>
<dbReference type="PANTHER" id="PTHR11712">
    <property type="entry name" value="POLYKETIDE SYNTHASE-RELATED"/>
    <property type="match status" value="1"/>
</dbReference>
<evidence type="ECO:0000256" key="4">
    <source>
        <dbReference type="SAM" id="MobiDB-lite"/>
    </source>
</evidence>
<dbReference type="InterPro" id="IPR000794">
    <property type="entry name" value="Beta-ketoacyl_synthase"/>
</dbReference>
<dbReference type="Pfam" id="PF02801">
    <property type="entry name" value="Ketoacyl-synt_C"/>
    <property type="match status" value="1"/>
</dbReference>
<dbReference type="GO" id="GO:0006633">
    <property type="term" value="P:fatty acid biosynthetic process"/>
    <property type="evidence" value="ECO:0007669"/>
    <property type="project" value="TreeGrafter"/>
</dbReference>
<evidence type="ECO:0000256" key="3">
    <source>
        <dbReference type="RuleBase" id="RU003694"/>
    </source>
</evidence>
<proteinExistence type="inferred from homology"/>
<dbReference type="InterPro" id="IPR014031">
    <property type="entry name" value="Ketoacyl_synth_C"/>
</dbReference>
<dbReference type="CDD" id="cd00834">
    <property type="entry name" value="KAS_I_II"/>
    <property type="match status" value="1"/>
</dbReference>
<dbReference type="GO" id="GO:0004315">
    <property type="term" value="F:3-oxoacyl-[acyl-carrier-protein] synthase activity"/>
    <property type="evidence" value="ECO:0007669"/>
    <property type="project" value="TreeGrafter"/>
</dbReference>
<dbReference type="PROSITE" id="PS52004">
    <property type="entry name" value="KS3_2"/>
    <property type="match status" value="1"/>
</dbReference>
<dbReference type="InterPro" id="IPR016039">
    <property type="entry name" value="Thiolase-like"/>
</dbReference>
<dbReference type="InterPro" id="IPR020841">
    <property type="entry name" value="PKS_Beta-ketoAc_synthase_dom"/>
</dbReference>
<dbReference type="AlphaFoldDB" id="A0AAU1ZWS5"/>
<comment type="similarity">
    <text evidence="1 3">Belongs to the thiolase-like superfamily. Beta-ketoacyl-ACP synthases family.</text>
</comment>
<keyword evidence="2 3" id="KW-0808">Transferase</keyword>
<evidence type="ECO:0000259" key="5">
    <source>
        <dbReference type="PROSITE" id="PS52004"/>
    </source>
</evidence>
<feature type="compositionally biased region" description="Basic and acidic residues" evidence="4">
    <location>
        <begin position="155"/>
        <end position="164"/>
    </location>
</feature>
<evidence type="ECO:0000256" key="2">
    <source>
        <dbReference type="ARBA" id="ARBA00022679"/>
    </source>
</evidence>
<dbReference type="EMBL" id="CP108222">
    <property type="protein sequence ID" value="WTT16432.1"/>
    <property type="molecule type" value="Genomic_DNA"/>
</dbReference>
<feature type="region of interest" description="Disordered" evidence="4">
    <location>
        <begin position="155"/>
        <end position="174"/>
    </location>
</feature>
<accession>A0AAU1ZWS5</accession>